<dbReference type="EMBL" id="MPDM01000002">
    <property type="protein sequence ID" value="OKL50302.1"/>
    <property type="molecule type" value="Genomic_DNA"/>
</dbReference>
<dbReference type="Gene3D" id="3.30.565.10">
    <property type="entry name" value="Histidine kinase-like ATPase, C-terminal domain"/>
    <property type="match status" value="1"/>
</dbReference>
<dbReference type="Pfam" id="PF02518">
    <property type="entry name" value="HATPase_c"/>
    <property type="match status" value="1"/>
</dbReference>
<dbReference type="InterPro" id="IPR036890">
    <property type="entry name" value="HATPase_C_sf"/>
</dbReference>
<accession>A0A1Q5PS88</accession>
<evidence type="ECO:0000256" key="7">
    <source>
        <dbReference type="ARBA" id="ARBA00039401"/>
    </source>
</evidence>
<evidence type="ECO:0000313" key="9">
    <source>
        <dbReference type="EMBL" id="OKL50302.1"/>
    </source>
</evidence>
<dbReference type="EC" id="2.7.13.3" evidence="2"/>
<dbReference type="GO" id="GO:0000155">
    <property type="term" value="F:phosphorelay sensor kinase activity"/>
    <property type="evidence" value="ECO:0007669"/>
    <property type="project" value="TreeGrafter"/>
</dbReference>
<protein>
    <recommendedName>
        <fullName evidence="7">Sensor-like histidine kinase SenX3</fullName>
        <ecNumber evidence="2">2.7.13.3</ecNumber>
    </recommendedName>
</protein>
<evidence type="ECO:0000256" key="4">
    <source>
        <dbReference type="ARBA" id="ARBA00022679"/>
    </source>
</evidence>
<proteinExistence type="predicted"/>
<dbReference type="InterPro" id="IPR050351">
    <property type="entry name" value="BphY/WalK/GraS-like"/>
</dbReference>
<evidence type="ECO:0000256" key="2">
    <source>
        <dbReference type="ARBA" id="ARBA00012438"/>
    </source>
</evidence>
<dbReference type="Proteomes" id="UP000186465">
    <property type="component" value="Unassembled WGS sequence"/>
</dbReference>
<keyword evidence="6" id="KW-0902">Two-component regulatory system</keyword>
<keyword evidence="5" id="KW-0418">Kinase</keyword>
<keyword evidence="4" id="KW-0808">Transferase</keyword>
<keyword evidence="3" id="KW-0597">Phosphoprotein</keyword>
<dbReference type="STRING" id="156892.BM477_02635"/>
<dbReference type="PANTHER" id="PTHR45453:SF1">
    <property type="entry name" value="PHOSPHATE REGULON SENSOR PROTEIN PHOR"/>
    <property type="match status" value="1"/>
</dbReference>
<gene>
    <name evidence="9" type="ORF">BM477_02635</name>
</gene>
<dbReference type="PRINTS" id="PR00344">
    <property type="entry name" value="BCTRLSENSOR"/>
</dbReference>
<dbReference type="PROSITE" id="PS50109">
    <property type="entry name" value="HIS_KIN"/>
    <property type="match status" value="1"/>
</dbReference>
<dbReference type="InterPro" id="IPR003594">
    <property type="entry name" value="HATPase_dom"/>
</dbReference>
<evidence type="ECO:0000256" key="6">
    <source>
        <dbReference type="ARBA" id="ARBA00023012"/>
    </source>
</evidence>
<evidence type="ECO:0000313" key="10">
    <source>
        <dbReference type="Proteomes" id="UP000186465"/>
    </source>
</evidence>
<organism evidence="9 10">
    <name type="scientific">Boudabousia marimammalium</name>
    <dbReference type="NCBI Taxonomy" id="156892"/>
    <lineage>
        <taxon>Bacteria</taxon>
        <taxon>Bacillati</taxon>
        <taxon>Actinomycetota</taxon>
        <taxon>Actinomycetes</taxon>
        <taxon>Actinomycetales</taxon>
        <taxon>Actinomycetaceae</taxon>
        <taxon>Boudabousia</taxon>
    </lineage>
</organism>
<evidence type="ECO:0000256" key="1">
    <source>
        <dbReference type="ARBA" id="ARBA00000085"/>
    </source>
</evidence>
<evidence type="ECO:0000256" key="3">
    <source>
        <dbReference type="ARBA" id="ARBA00022553"/>
    </source>
</evidence>
<dbReference type="InterPro" id="IPR005467">
    <property type="entry name" value="His_kinase_dom"/>
</dbReference>
<sequence>MSKRGRRVIIETRNHADGLEERSYSEIFDRFTRLDEHRNAATGGNGIGLAILQSIVEKYRGKAAASSDGEQLSIKVELPA</sequence>
<name>A0A1Q5PS88_9ACTO</name>
<comment type="catalytic activity">
    <reaction evidence="1">
        <text>ATP + protein L-histidine = ADP + protein N-phospho-L-histidine.</text>
        <dbReference type="EC" id="2.7.13.3"/>
    </reaction>
</comment>
<dbReference type="InterPro" id="IPR004358">
    <property type="entry name" value="Sig_transdc_His_kin-like_C"/>
</dbReference>
<dbReference type="GO" id="GO:0004721">
    <property type="term" value="F:phosphoprotein phosphatase activity"/>
    <property type="evidence" value="ECO:0007669"/>
    <property type="project" value="TreeGrafter"/>
</dbReference>
<dbReference type="PANTHER" id="PTHR45453">
    <property type="entry name" value="PHOSPHATE REGULON SENSOR PROTEIN PHOR"/>
    <property type="match status" value="1"/>
</dbReference>
<comment type="caution">
    <text evidence="9">The sequence shown here is derived from an EMBL/GenBank/DDBJ whole genome shotgun (WGS) entry which is preliminary data.</text>
</comment>
<evidence type="ECO:0000256" key="5">
    <source>
        <dbReference type="ARBA" id="ARBA00022777"/>
    </source>
</evidence>
<feature type="domain" description="Histidine kinase" evidence="8">
    <location>
        <begin position="1"/>
        <end position="80"/>
    </location>
</feature>
<dbReference type="AlphaFoldDB" id="A0A1Q5PS88"/>
<dbReference type="SUPFAM" id="SSF55874">
    <property type="entry name" value="ATPase domain of HSP90 chaperone/DNA topoisomerase II/histidine kinase"/>
    <property type="match status" value="1"/>
</dbReference>
<dbReference type="GO" id="GO:0016036">
    <property type="term" value="P:cellular response to phosphate starvation"/>
    <property type="evidence" value="ECO:0007669"/>
    <property type="project" value="TreeGrafter"/>
</dbReference>
<evidence type="ECO:0000259" key="8">
    <source>
        <dbReference type="PROSITE" id="PS50109"/>
    </source>
</evidence>
<reference evidence="10" key="1">
    <citation type="submission" date="2016-11" db="EMBL/GenBank/DDBJ databases">
        <title>Actinomyces gypaetusis sp. nov. isolated from Gypaetus barbatus in Qinghai Tibet Plateau China.</title>
        <authorList>
            <person name="Meng X."/>
        </authorList>
    </citation>
    <scope>NUCLEOTIDE SEQUENCE [LARGE SCALE GENOMIC DNA]</scope>
    <source>
        <strain evidence="10">DSM 15383</strain>
    </source>
</reference>
<dbReference type="GO" id="GO:0005886">
    <property type="term" value="C:plasma membrane"/>
    <property type="evidence" value="ECO:0007669"/>
    <property type="project" value="TreeGrafter"/>
</dbReference>
<keyword evidence="10" id="KW-1185">Reference proteome</keyword>